<protein>
    <submittedName>
        <fullName evidence="11">Pectin lyase superfamily protein</fullName>
    </submittedName>
</protein>
<dbReference type="GO" id="GO:0004650">
    <property type="term" value="F:polygalacturonase activity"/>
    <property type="evidence" value="ECO:0007669"/>
    <property type="project" value="InterPro"/>
</dbReference>
<dbReference type="EMBL" id="VEPZ02000254">
    <property type="protein sequence ID" value="KAE8728593.1"/>
    <property type="molecule type" value="Genomic_DNA"/>
</dbReference>
<reference evidence="11" key="1">
    <citation type="submission" date="2019-09" db="EMBL/GenBank/DDBJ databases">
        <title>Draft genome information of white flower Hibiscus syriacus.</title>
        <authorList>
            <person name="Kim Y.-M."/>
        </authorList>
    </citation>
    <scope>NUCLEOTIDE SEQUENCE [LARGE SCALE GENOMIC DNA]</scope>
    <source>
        <strain evidence="11">YM2019G1</strain>
    </source>
</reference>
<keyword evidence="10" id="KW-0732">Signal</keyword>
<name>A0A6A3CHG2_HIBSY</name>
<sequence>MAFVTRAQITAVLLLFLVLCDGCDGGRPFDEGDEGGSSRKSKKSNKTKDPSKNKDVDVDKVGDTSKNTKDVDADKAGDADKKTKDVDADKADDASNKNKDVGADEAGGASNKTKDVGADEAGDASNKTKDAGVGKVGSDVKSFNVLDYGAKADGKTDSSINFIRTFKAACNFRGDAMMVIPKGDFLIGPVLFSGPCFNPSPLIVQANGMVKAQSDMSYFTGGADATDWITFQALKNGLILTGDGSFHGQGALAWKYNDCAHKSKCERLPANMKFVRVNDTIIHGIKSVDAKGFHIFVTVSSNVKISNVNIEAPGNSPNTDGIHISKSNKIEITESVIATGDDCVSIIHGTSEISIKNLTCGPGHGFSIGSLGHYDDEADVSQISDLIMDNVANPIIIDQEYGNRAIAQSSRVSISDVLFENIRGTSVSKIAVQLLCSKVNPCSGVEIKNVNLEYSGLPNDHRPFSSNCTNAKVTYAGKQSPPPCS</sequence>
<gene>
    <name evidence="11" type="ORF">F3Y22_tig00004198pilonHSYRG00031</name>
</gene>
<evidence type="ECO:0000256" key="3">
    <source>
        <dbReference type="ARBA" id="ARBA00022512"/>
    </source>
</evidence>
<accession>A0A6A3CHG2</accession>
<dbReference type="SUPFAM" id="SSF51126">
    <property type="entry name" value="Pectin lyase-like"/>
    <property type="match status" value="1"/>
</dbReference>
<proteinExistence type="inferred from homology"/>
<keyword evidence="12" id="KW-1185">Reference proteome</keyword>
<comment type="subcellular location">
    <subcellularLocation>
        <location evidence="1">Secreted</location>
        <location evidence="1">Cell wall</location>
    </subcellularLocation>
</comment>
<evidence type="ECO:0000256" key="4">
    <source>
        <dbReference type="ARBA" id="ARBA00022525"/>
    </source>
</evidence>
<keyword evidence="3" id="KW-0134">Cell wall</keyword>
<evidence type="ECO:0000256" key="6">
    <source>
        <dbReference type="ARBA" id="ARBA00023295"/>
    </source>
</evidence>
<dbReference type="SMART" id="SM00710">
    <property type="entry name" value="PbH1"/>
    <property type="match status" value="3"/>
</dbReference>
<dbReference type="Pfam" id="PF00295">
    <property type="entry name" value="Glyco_hydro_28"/>
    <property type="match status" value="2"/>
</dbReference>
<evidence type="ECO:0000256" key="1">
    <source>
        <dbReference type="ARBA" id="ARBA00004191"/>
    </source>
</evidence>
<keyword evidence="5 8" id="KW-0378">Hydrolase</keyword>
<dbReference type="GO" id="GO:0005975">
    <property type="term" value="P:carbohydrate metabolic process"/>
    <property type="evidence" value="ECO:0007669"/>
    <property type="project" value="InterPro"/>
</dbReference>
<keyword evidence="4" id="KW-0964">Secreted</keyword>
<evidence type="ECO:0000256" key="10">
    <source>
        <dbReference type="SAM" id="SignalP"/>
    </source>
</evidence>
<evidence type="ECO:0000256" key="8">
    <source>
        <dbReference type="RuleBase" id="RU361169"/>
    </source>
</evidence>
<feature type="chain" id="PRO_5025414240" evidence="10">
    <location>
        <begin position="26"/>
        <end position="485"/>
    </location>
</feature>
<dbReference type="GO" id="GO:0071555">
    <property type="term" value="P:cell wall organization"/>
    <property type="evidence" value="ECO:0007669"/>
    <property type="project" value="UniProtKB-KW"/>
</dbReference>
<comment type="caution">
    <text evidence="11">The sequence shown here is derived from an EMBL/GenBank/DDBJ whole genome shotgun (WGS) entry which is preliminary data.</text>
</comment>
<keyword evidence="7" id="KW-0961">Cell wall biogenesis/degradation</keyword>
<dbReference type="Proteomes" id="UP000436088">
    <property type="component" value="Unassembled WGS sequence"/>
</dbReference>
<dbReference type="InterPro" id="IPR006626">
    <property type="entry name" value="PbH1"/>
</dbReference>
<dbReference type="AlphaFoldDB" id="A0A6A3CHG2"/>
<dbReference type="InterPro" id="IPR011050">
    <property type="entry name" value="Pectin_lyase_fold/virulence"/>
</dbReference>
<evidence type="ECO:0000256" key="2">
    <source>
        <dbReference type="ARBA" id="ARBA00008834"/>
    </source>
</evidence>
<organism evidence="11 12">
    <name type="scientific">Hibiscus syriacus</name>
    <name type="common">Rose of Sharon</name>
    <dbReference type="NCBI Taxonomy" id="106335"/>
    <lineage>
        <taxon>Eukaryota</taxon>
        <taxon>Viridiplantae</taxon>
        <taxon>Streptophyta</taxon>
        <taxon>Embryophyta</taxon>
        <taxon>Tracheophyta</taxon>
        <taxon>Spermatophyta</taxon>
        <taxon>Magnoliopsida</taxon>
        <taxon>eudicotyledons</taxon>
        <taxon>Gunneridae</taxon>
        <taxon>Pentapetalae</taxon>
        <taxon>rosids</taxon>
        <taxon>malvids</taxon>
        <taxon>Malvales</taxon>
        <taxon>Malvaceae</taxon>
        <taxon>Malvoideae</taxon>
        <taxon>Hibiscus</taxon>
    </lineage>
</organism>
<evidence type="ECO:0000256" key="7">
    <source>
        <dbReference type="ARBA" id="ARBA00023316"/>
    </source>
</evidence>
<dbReference type="PANTHER" id="PTHR31375">
    <property type="match status" value="1"/>
</dbReference>
<evidence type="ECO:0000256" key="9">
    <source>
        <dbReference type="SAM" id="MobiDB-lite"/>
    </source>
</evidence>
<feature type="compositionally biased region" description="Basic and acidic residues" evidence="9">
    <location>
        <begin position="46"/>
        <end position="102"/>
    </location>
</feature>
<feature type="signal peptide" evidence="10">
    <location>
        <begin position="1"/>
        <end position="25"/>
    </location>
</feature>
<evidence type="ECO:0000313" key="12">
    <source>
        <dbReference type="Proteomes" id="UP000436088"/>
    </source>
</evidence>
<comment type="similarity">
    <text evidence="2 8">Belongs to the glycosyl hydrolase 28 family.</text>
</comment>
<evidence type="ECO:0000256" key="5">
    <source>
        <dbReference type="ARBA" id="ARBA00022801"/>
    </source>
</evidence>
<keyword evidence="11" id="KW-0456">Lyase</keyword>
<dbReference type="GO" id="GO:0016829">
    <property type="term" value="F:lyase activity"/>
    <property type="evidence" value="ECO:0007669"/>
    <property type="project" value="UniProtKB-KW"/>
</dbReference>
<dbReference type="InterPro" id="IPR000743">
    <property type="entry name" value="Glyco_hydro_28"/>
</dbReference>
<keyword evidence="6 8" id="KW-0326">Glycosidase</keyword>
<dbReference type="InterPro" id="IPR012334">
    <property type="entry name" value="Pectin_lyas_fold"/>
</dbReference>
<evidence type="ECO:0000313" key="11">
    <source>
        <dbReference type="EMBL" id="KAE8728593.1"/>
    </source>
</evidence>
<dbReference type="Gene3D" id="2.160.20.10">
    <property type="entry name" value="Single-stranded right-handed beta-helix, Pectin lyase-like"/>
    <property type="match status" value="1"/>
</dbReference>
<feature type="region of interest" description="Disordered" evidence="9">
    <location>
        <begin position="28"/>
        <end position="134"/>
    </location>
</feature>